<evidence type="ECO:0000256" key="5">
    <source>
        <dbReference type="ARBA" id="ARBA00023295"/>
    </source>
</evidence>
<dbReference type="InterPro" id="IPR036770">
    <property type="entry name" value="Ankyrin_rpt-contain_sf"/>
</dbReference>
<dbReference type="EMBL" id="VIBQ01000136">
    <property type="protein sequence ID" value="KAB8976012.1"/>
    <property type="molecule type" value="Genomic_DNA"/>
</dbReference>
<evidence type="ECO:0000313" key="11">
    <source>
        <dbReference type="Proteomes" id="UP000327013"/>
    </source>
</evidence>
<dbReference type="InterPro" id="IPR056884">
    <property type="entry name" value="NPHP3-like_N"/>
</dbReference>
<feature type="repeat" description="ANK" evidence="6">
    <location>
        <begin position="453"/>
        <end position="476"/>
    </location>
</feature>
<dbReference type="PROSITE" id="PS50088">
    <property type="entry name" value="ANK_REPEAT"/>
    <property type="match status" value="3"/>
</dbReference>
<dbReference type="GO" id="GO:0000272">
    <property type="term" value="P:polysaccharide catabolic process"/>
    <property type="evidence" value="ECO:0007669"/>
    <property type="project" value="InterPro"/>
</dbReference>
<dbReference type="GO" id="GO:0004553">
    <property type="term" value="F:hydrolase activity, hydrolyzing O-glycosyl compounds"/>
    <property type="evidence" value="ECO:0007669"/>
    <property type="project" value="InterPro"/>
</dbReference>
<dbReference type="Pfam" id="PF24883">
    <property type="entry name" value="NPHP3_N"/>
    <property type="match status" value="1"/>
</dbReference>
<sequence>MVEQLTWKLPLLPGSLTTLYKRHSEERTKPTVSEYVQILKLILEGLSTTYVIFDAIDECTYENNLCQNLLDVIFGLQRDCQLQLFVTSRFIPEIMRRFEGTNSVEIRASSQDVQRYLEENVKNLAACVQEDVALRTDICTTIAESIEGMFLLAKLHLDSLRNERRPKQIRSVLSSLKSRDPLNNVKALDLAYEKAIETVNGQHPNDAGLAKQILSWIVYAKRPLSITELQHALAVQDDANFDAVDLLNPQDILSVCAGLLTVDENTRIVRFLHYTAQEYFEKMPQIWLQDAQAAIALACISYLCKDAFATGVCDSDAAFEKRLRDFPLLDFASRYWGDYASKVTAAELQLRAMDFLRRSQNVACSIQVLRCSRHQSHEYSQKFALHSSGLHLAAHFGLKLLVTSIVENTDTVTDLRNSYGETPLAWAAKSGQESVVKLLVQRNDVDADSRNKYGQTPLAMAAEAGYMQVVKLLAERDDVEADSQSTNGWTPLLWAAINGHELMVNLLIKRDDVKAESRDSFYGQTPLSWAARNGHESVVKLLADHHDTEVDSRDSASQTPLLWAARNGHESIVKFFIGRKDVDVNSWDCVYGHTPLFWAARNGHELVLQTLIQRDDVEVDTADSWGRTPLSRAAEQGRELIVQCLIARADVDINSKDEYSQTPLGWAAENGHDSVVKLLVNRDDIEVDSKNYKGQTPLWQATRNGHVRTNDVILSDRDEGGEEDLSRNAVKISSLILFQKSFSDHESKQLAEASHGQIKALYLRNGEYLLWPAFKNPLLSIFLTMKMFFISILSLVISLLAFSAVAQNAPPYDGKYYDVWYPIGSNTTPFATTQNRLFKINGKAQYLTGAVKLKSFIYEISKSFIQSGLRQLDYVVHAAEQRNLFLVLPLVDYNSGVGGIDLYQQVFGCNETLWYTDITCQNAYKSYARTIINRYKSSPAVFAWEIMNEPRCHLANHSGCNTTIVTNWASQFSAWVKSLDPHHMVTLGEEGWFTPKDGYGDGTYAYQGTEGMDFVNNLGISTLDYATVHCYPISYGYTTKNGYGPAWGSTWITQHDQAGAKAGKPVAVEEYGEDAAYTGVAGWQQTILNNTKVALDIIWDFSAHTQEIGPCNTSCPVYQDDLSLFYNTTTYNQYIIAHAQAMAKKAVS</sequence>
<dbReference type="Pfam" id="PF26410">
    <property type="entry name" value="GH5_mannosidase"/>
    <property type="match status" value="1"/>
</dbReference>
<accession>A0A5N6L5P9</accession>
<keyword evidence="3" id="KW-0378">Hydrolase</keyword>
<evidence type="ECO:0000313" key="10">
    <source>
        <dbReference type="EMBL" id="KAB8976012.1"/>
    </source>
</evidence>
<dbReference type="Proteomes" id="UP000327013">
    <property type="component" value="Unassembled WGS sequence"/>
</dbReference>
<dbReference type="InterPro" id="IPR054471">
    <property type="entry name" value="GPIID_WHD"/>
</dbReference>
<dbReference type="Pfam" id="PF00023">
    <property type="entry name" value="Ank"/>
    <property type="match status" value="1"/>
</dbReference>
<dbReference type="InterPro" id="IPR017853">
    <property type="entry name" value="GH"/>
</dbReference>
<dbReference type="SUPFAM" id="SSF48403">
    <property type="entry name" value="Ankyrin repeat"/>
    <property type="match status" value="1"/>
</dbReference>
<dbReference type="SMART" id="SM00248">
    <property type="entry name" value="ANK"/>
    <property type="match status" value="8"/>
</dbReference>
<feature type="domain" description="Glycoside hydrolase family 5" evidence="9">
    <location>
        <begin position="913"/>
        <end position="1073"/>
    </location>
</feature>
<evidence type="ECO:0000256" key="4">
    <source>
        <dbReference type="ARBA" id="ARBA00023043"/>
    </source>
</evidence>
<gene>
    <name evidence="10" type="ORF">FH972_026890</name>
</gene>
<dbReference type="Gene3D" id="1.25.40.20">
    <property type="entry name" value="Ankyrin repeat-containing domain"/>
    <property type="match status" value="3"/>
</dbReference>
<dbReference type="PROSITE" id="PS50297">
    <property type="entry name" value="ANK_REP_REGION"/>
    <property type="match status" value="3"/>
</dbReference>
<feature type="domain" description="GPI inositol-deacylase winged helix" evidence="7">
    <location>
        <begin position="209"/>
        <end position="281"/>
    </location>
</feature>
<dbReference type="Pfam" id="PF12796">
    <property type="entry name" value="Ank_2"/>
    <property type="match status" value="3"/>
</dbReference>
<dbReference type="OrthoDB" id="513629at2759"/>
<keyword evidence="5" id="KW-0326">Glycosidase</keyword>
<reference evidence="10 11" key="1">
    <citation type="submission" date="2019-06" db="EMBL/GenBank/DDBJ databases">
        <title>A chromosomal-level reference genome of Carpinus fangiana (Coryloideae, Betulaceae).</title>
        <authorList>
            <person name="Yang X."/>
            <person name="Wang Z."/>
            <person name="Zhang L."/>
            <person name="Hao G."/>
            <person name="Liu J."/>
            <person name="Yang Y."/>
        </authorList>
    </citation>
    <scope>NUCLEOTIDE SEQUENCE [LARGE SCALE GENOMIC DNA]</scope>
    <source>
        <strain evidence="10">Cfa_2016G</strain>
        <tissue evidence="10">Leaf</tissue>
    </source>
</reference>
<protein>
    <submittedName>
        <fullName evidence="10">Uncharacterized protein</fullName>
    </submittedName>
</protein>
<evidence type="ECO:0000256" key="2">
    <source>
        <dbReference type="ARBA" id="ARBA00022737"/>
    </source>
</evidence>
<evidence type="ECO:0000259" key="7">
    <source>
        <dbReference type="Pfam" id="PF22939"/>
    </source>
</evidence>
<dbReference type="SUPFAM" id="SSF51445">
    <property type="entry name" value="(Trans)glycosidases"/>
    <property type="match status" value="1"/>
</dbReference>
<keyword evidence="11" id="KW-1185">Reference proteome</keyword>
<evidence type="ECO:0000256" key="6">
    <source>
        <dbReference type="PROSITE-ProRule" id="PRU00023"/>
    </source>
</evidence>
<dbReference type="InterPro" id="IPR002110">
    <property type="entry name" value="Ankyrin_rpt"/>
</dbReference>
<evidence type="ECO:0000259" key="9">
    <source>
        <dbReference type="Pfam" id="PF26410"/>
    </source>
</evidence>
<evidence type="ECO:0000256" key="1">
    <source>
        <dbReference type="ARBA" id="ARBA00005641"/>
    </source>
</evidence>
<feature type="repeat" description="ANK" evidence="6">
    <location>
        <begin position="419"/>
        <end position="443"/>
    </location>
</feature>
<dbReference type="Gene3D" id="3.20.20.80">
    <property type="entry name" value="Glycosidases"/>
    <property type="match status" value="1"/>
</dbReference>
<comment type="caution">
    <text evidence="10">The sequence shown here is derived from an EMBL/GenBank/DDBJ whole genome shotgun (WGS) entry which is preliminary data.</text>
</comment>
<keyword evidence="2" id="KW-0677">Repeat</keyword>
<organism evidence="10 11">
    <name type="scientific">Carpinus fangiana</name>
    <dbReference type="NCBI Taxonomy" id="176857"/>
    <lineage>
        <taxon>Eukaryota</taxon>
        <taxon>Viridiplantae</taxon>
        <taxon>Streptophyta</taxon>
        <taxon>Embryophyta</taxon>
        <taxon>Tracheophyta</taxon>
        <taxon>Spermatophyta</taxon>
        <taxon>Magnoliopsida</taxon>
        <taxon>eudicotyledons</taxon>
        <taxon>Gunneridae</taxon>
        <taxon>Pentapetalae</taxon>
        <taxon>rosids</taxon>
        <taxon>fabids</taxon>
        <taxon>Fagales</taxon>
        <taxon>Betulaceae</taxon>
        <taxon>Carpinus</taxon>
    </lineage>
</organism>
<evidence type="ECO:0000259" key="8">
    <source>
        <dbReference type="Pfam" id="PF24883"/>
    </source>
</evidence>
<dbReference type="PANTHER" id="PTHR24171">
    <property type="entry name" value="ANKYRIN REPEAT DOMAIN-CONTAINING PROTEIN 39-RELATED"/>
    <property type="match status" value="1"/>
</dbReference>
<feature type="domain" description="Nephrocystin 3-like N-terminal" evidence="8">
    <location>
        <begin position="2"/>
        <end position="89"/>
    </location>
</feature>
<name>A0A5N6L5P9_9ROSI</name>
<dbReference type="InterPro" id="IPR001547">
    <property type="entry name" value="Glyco_hydro_5"/>
</dbReference>
<dbReference type="Pfam" id="PF22939">
    <property type="entry name" value="WHD_GPIID"/>
    <property type="match status" value="1"/>
</dbReference>
<keyword evidence="4 6" id="KW-0040">ANK repeat</keyword>
<proteinExistence type="inferred from homology"/>
<evidence type="ECO:0000256" key="3">
    <source>
        <dbReference type="ARBA" id="ARBA00022801"/>
    </source>
</evidence>
<dbReference type="AlphaFoldDB" id="A0A5N6L5P9"/>
<feature type="repeat" description="ANK" evidence="6">
    <location>
        <begin position="522"/>
        <end position="545"/>
    </location>
</feature>
<comment type="similarity">
    <text evidence="1">Belongs to the glycosyl hydrolase 5 (cellulase A) family.</text>
</comment>